<gene>
    <name evidence="5" type="ordered locus">Bpet2109</name>
</gene>
<dbReference type="PANTHER" id="PTHR32089:SF112">
    <property type="entry name" value="LYSOZYME-LIKE PROTEIN-RELATED"/>
    <property type="match status" value="1"/>
</dbReference>
<dbReference type="GO" id="GO:0007165">
    <property type="term" value="P:signal transduction"/>
    <property type="evidence" value="ECO:0007669"/>
    <property type="project" value="UniProtKB-KW"/>
</dbReference>
<dbReference type="Pfam" id="PF00015">
    <property type="entry name" value="MCPsignal"/>
    <property type="match status" value="1"/>
</dbReference>
<evidence type="ECO:0000256" key="1">
    <source>
        <dbReference type="ARBA" id="ARBA00023224"/>
    </source>
</evidence>
<accession>A9IKN5</accession>
<protein>
    <recommendedName>
        <fullName evidence="4">Methyl-accepting transducer domain-containing protein</fullName>
    </recommendedName>
</protein>
<dbReference type="STRING" id="94624.Bpet2109"/>
<dbReference type="SUPFAM" id="SSF58104">
    <property type="entry name" value="Methyl-accepting chemotaxis protein (MCP) signaling domain"/>
    <property type="match status" value="1"/>
</dbReference>
<keyword evidence="1 2" id="KW-0807">Transducer</keyword>
<dbReference type="Proteomes" id="UP000001225">
    <property type="component" value="Chromosome"/>
</dbReference>
<dbReference type="AlphaFoldDB" id="A9IKN5"/>
<dbReference type="SMART" id="SM00283">
    <property type="entry name" value="MA"/>
    <property type="match status" value="1"/>
</dbReference>
<name>A9IKN5_BORPD</name>
<evidence type="ECO:0000259" key="4">
    <source>
        <dbReference type="PROSITE" id="PS50111"/>
    </source>
</evidence>
<dbReference type="InterPro" id="IPR004089">
    <property type="entry name" value="MCPsignal_dom"/>
</dbReference>
<feature type="domain" description="Methyl-accepting transducer" evidence="4">
    <location>
        <begin position="69"/>
        <end position="305"/>
    </location>
</feature>
<evidence type="ECO:0000256" key="3">
    <source>
        <dbReference type="SAM" id="Coils"/>
    </source>
</evidence>
<evidence type="ECO:0000313" key="5">
    <source>
        <dbReference type="EMBL" id="CAP42449.1"/>
    </source>
</evidence>
<dbReference type="KEGG" id="bpt:Bpet2109"/>
<dbReference type="eggNOG" id="COG0840">
    <property type="taxonomic scope" value="Bacteria"/>
</dbReference>
<dbReference type="GO" id="GO:0016020">
    <property type="term" value="C:membrane"/>
    <property type="evidence" value="ECO:0007669"/>
    <property type="project" value="InterPro"/>
</dbReference>
<dbReference type="PANTHER" id="PTHR32089">
    <property type="entry name" value="METHYL-ACCEPTING CHEMOTAXIS PROTEIN MCPB"/>
    <property type="match status" value="1"/>
</dbReference>
<dbReference type="PROSITE" id="PS50111">
    <property type="entry name" value="CHEMOTAXIS_TRANSDUC_2"/>
    <property type="match status" value="1"/>
</dbReference>
<dbReference type="EMBL" id="AM902716">
    <property type="protein sequence ID" value="CAP42449.1"/>
    <property type="molecule type" value="Genomic_DNA"/>
</dbReference>
<proteinExistence type="predicted"/>
<keyword evidence="3" id="KW-0175">Coiled coil</keyword>
<dbReference type="Gene3D" id="1.10.287.950">
    <property type="entry name" value="Methyl-accepting chemotaxis protein"/>
    <property type="match status" value="1"/>
</dbReference>
<evidence type="ECO:0000313" key="6">
    <source>
        <dbReference type="Proteomes" id="UP000001225"/>
    </source>
</evidence>
<reference evidence="5 6" key="1">
    <citation type="journal article" date="2008" name="BMC Genomics">
        <title>The missing link: Bordetella petrii is endowed with both the metabolic versatility of environmental bacteria and virulence traits of pathogenic Bordetellae.</title>
        <authorList>
            <person name="Gross R."/>
            <person name="Guzman C.A."/>
            <person name="Sebaihia M."/>
            <person name="Martins Dos Santos V.A."/>
            <person name="Pieper D.H."/>
            <person name="Koebnik R."/>
            <person name="Lechner M."/>
            <person name="Bartels D."/>
            <person name="Buhrmester J."/>
            <person name="Choudhuri J.V."/>
            <person name="Ebensen T."/>
            <person name="Gaigalat L."/>
            <person name="Herrmann S."/>
            <person name="Khachane A.N."/>
            <person name="Larisch C."/>
            <person name="Link S."/>
            <person name="Linke B."/>
            <person name="Meyer F."/>
            <person name="Mormann S."/>
            <person name="Nakunst D."/>
            <person name="Rueckert C."/>
            <person name="Schneiker-Bekel S."/>
            <person name="Schulze K."/>
            <person name="Vorhoelter F.J."/>
            <person name="Yevsa T."/>
            <person name="Engle J.T."/>
            <person name="Goldman W.E."/>
            <person name="Puehler A."/>
            <person name="Goebel U.B."/>
            <person name="Goesmann A."/>
            <person name="Bloecker H."/>
            <person name="Kaiser O."/>
            <person name="Martinez-Arias R."/>
        </authorList>
    </citation>
    <scope>NUCLEOTIDE SEQUENCE [LARGE SCALE GENOMIC DNA]</scope>
    <source>
        <strain evidence="6">ATCC BAA-461 / DSM 12804 / CCUG 43448 / CIP 107267 / Se-1111R</strain>
    </source>
</reference>
<organism evidence="5 6">
    <name type="scientific">Bordetella petrii (strain ATCC BAA-461 / DSM 12804 / CCUG 43448 / CIP 107267 / Se-1111R)</name>
    <dbReference type="NCBI Taxonomy" id="340100"/>
    <lineage>
        <taxon>Bacteria</taxon>
        <taxon>Pseudomonadati</taxon>
        <taxon>Pseudomonadota</taxon>
        <taxon>Betaproteobacteria</taxon>
        <taxon>Burkholderiales</taxon>
        <taxon>Alcaligenaceae</taxon>
        <taxon>Bordetella</taxon>
    </lineage>
</organism>
<evidence type="ECO:0000256" key="2">
    <source>
        <dbReference type="PROSITE-ProRule" id="PRU00284"/>
    </source>
</evidence>
<sequence length="523" mass="56096">MPADGAGQDKETGMAHSSLRWGGLWRLVRGLDRGQAALADRAWSVSPLARPLHRFLARMRGHVVAVRQASIQIALNAARTQYQASQCASLAREQAAAAEALAGSGSQIEQLSDAASAHMREIAQVSARNLEAARAALLALGDVMGRMERMTAEMAGLAGVVEQLTQRAHSVADISRLIKDVSLQTQLLALNAGVEAARAGDAGRGFAVVATEVGRLAERVNAATGEIGTHTGEMLDLVEATQRQAGTLREDIEASGGQLDLTRDEFARFVRDFDGMNGQVAQVLSAVDEVDATNHDMNARIGHVAALSADVLGRATAMSEQVDRIRAQTESVQEVLAGMRTGGTAFDHLSAMLVAFRDAAQRLLQEAAARGVDVFDRQYRRIPDSDPPRYHTRYDRAVEQPLTRLLDEVLDSVAGGSYTIVVDAAGYAPAHNSRYSHAPSGDRAADVARVRHKRIFNDPVGARLAANTAGQLFQTYSRDTGEIVNDVSLPLFLDGVHWGAVRIGLDYARFEAQFQGAAPRPGE</sequence>
<keyword evidence="6" id="KW-1185">Reference proteome</keyword>
<feature type="coiled-coil region" evidence="3">
    <location>
        <begin position="108"/>
        <end position="167"/>
    </location>
</feature>